<keyword evidence="2" id="KW-0732">Signal</keyword>
<comment type="caution">
    <text evidence="6">Lacks conserved residue(s) required for the propagation of feature annotation.</text>
</comment>
<dbReference type="InterPro" id="IPR000152">
    <property type="entry name" value="EGF-type_Asp/Asn_hydroxyl_site"/>
</dbReference>
<feature type="domain" description="EGF-like" evidence="8">
    <location>
        <begin position="390"/>
        <end position="426"/>
    </location>
</feature>
<dbReference type="PROSITE" id="PS01187">
    <property type="entry name" value="EGF_CA"/>
    <property type="match status" value="1"/>
</dbReference>
<dbReference type="PROSITE" id="PS50026">
    <property type="entry name" value="EGF_3"/>
    <property type="match status" value="3"/>
</dbReference>
<dbReference type="InterPro" id="IPR018097">
    <property type="entry name" value="EGF_Ca-bd_CS"/>
</dbReference>
<evidence type="ECO:0000256" key="1">
    <source>
        <dbReference type="ARBA" id="ARBA00022536"/>
    </source>
</evidence>
<feature type="domain" description="EGF-like" evidence="8">
    <location>
        <begin position="312"/>
        <end position="350"/>
    </location>
</feature>
<evidence type="ECO:0000256" key="4">
    <source>
        <dbReference type="ARBA" id="ARBA00023157"/>
    </source>
</evidence>
<dbReference type="OMA" id="VFVNTTW"/>
<name>A0A8W8MWB7_MAGGI</name>
<protein>
    <recommendedName>
        <fullName evidence="8">EGF-like domain-containing protein</fullName>
    </recommendedName>
</protein>
<dbReference type="OrthoDB" id="430340at2759"/>
<proteinExistence type="predicted"/>
<evidence type="ECO:0000256" key="7">
    <source>
        <dbReference type="SAM" id="Phobius"/>
    </source>
</evidence>
<organism evidence="9 10">
    <name type="scientific">Magallana gigas</name>
    <name type="common">Pacific oyster</name>
    <name type="synonym">Crassostrea gigas</name>
    <dbReference type="NCBI Taxonomy" id="29159"/>
    <lineage>
        <taxon>Eukaryota</taxon>
        <taxon>Metazoa</taxon>
        <taxon>Spiralia</taxon>
        <taxon>Lophotrochozoa</taxon>
        <taxon>Mollusca</taxon>
        <taxon>Bivalvia</taxon>
        <taxon>Autobranchia</taxon>
        <taxon>Pteriomorphia</taxon>
        <taxon>Ostreida</taxon>
        <taxon>Ostreoidea</taxon>
        <taxon>Ostreidae</taxon>
        <taxon>Magallana</taxon>
    </lineage>
</organism>
<feature type="disulfide bond" evidence="6">
    <location>
        <begin position="378"/>
        <end position="387"/>
    </location>
</feature>
<dbReference type="EnsemblMetazoa" id="G34884.1">
    <property type="protein sequence ID" value="G34884.1:cds"/>
    <property type="gene ID" value="G34884"/>
</dbReference>
<keyword evidence="4 6" id="KW-1015">Disulfide bond</keyword>
<evidence type="ECO:0000256" key="3">
    <source>
        <dbReference type="ARBA" id="ARBA00022737"/>
    </source>
</evidence>
<dbReference type="PANTHER" id="PTHR12916">
    <property type="entry name" value="CYTOCHROME C OXIDASE POLYPEPTIDE VIC-2"/>
    <property type="match status" value="1"/>
</dbReference>
<dbReference type="FunFam" id="2.10.25.10:FF:000784">
    <property type="entry name" value="Uncharacterized protein"/>
    <property type="match status" value="1"/>
</dbReference>
<dbReference type="FunFam" id="2.10.25.10:FF:000118">
    <property type="entry name" value="protein delta homolog 2"/>
    <property type="match status" value="1"/>
</dbReference>
<dbReference type="PROSITE" id="PS00022">
    <property type="entry name" value="EGF_1"/>
    <property type="match status" value="3"/>
</dbReference>
<dbReference type="Gene3D" id="2.10.25.10">
    <property type="entry name" value="Laminin"/>
    <property type="match status" value="3"/>
</dbReference>
<dbReference type="GO" id="GO:0005509">
    <property type="term" value="F:calcium ion binding"/>
    <property type="evidence" value="ECO:0007669"/>
    <property type="project" value="InterPro"/>
</dbReference>
<keyword evidence="7" id="KW-0812">Transmembrane</keyword>
<accession>A0A8W8MWB7</accession>
<dbReference type="PANTHER" id="PTHR12916:SF4">
    <property type="entry name" value="UNINFLATABLE, ISOFORM C"/>
    <property type="match status" value="1"/>
</dbReference>
<keyword evidence="10" id="KW-1185">Reference proteome</keyword>
<keyword evidence="5" id="KW-0325">Glycoprotein</keyword>
<keyword evidence="7" id="KW-0472">Membrane</keyword>
<dbReference type="CDD" id="cd00054">
    <property type="entry name" value="EGF_CA"/>
    <property type="match status" value="3"/>
</dbReference>
<dbReference type="SMART" id="SM00181">
    <property type="entry name" value="EGF"/>
    <property type="match status" value="3"/>
</dbReference>
<dbReference type="PROSITE" id="PS01186">
    <property type="entry name" value="EGF_2"/>
    <property type="match status" value="3"/>
</dbReference>
<dbReference type="AlphaFoldDB" id="A0A8W8MWB7"/>
<dbReference type="PROSITE" id="PS00010">
    <property type="entry name" value="ASX_HYDROXYL"/>
    <property type="match status" value="2"/>
</dbReference>
<dbReference type="Pfam" id="PF00008">
    <property type="entry name" value="EGF"/>
    <property type="match status" value="3"/>
</dbReference>
<keyword evidence="3" id="KW-0677">Repeat</keyword>
<dbReference type="InterPro" id="IPR001881">
    <property type="entry name" value="EGF-like_Ca-bd_dom"/>
</dbReference>
<keyword evidence="7" id="KW-1133">Transmembrane helix</keyword>
<evidence type="ECO:0000256" key="6">
    <source>
        <dbReference type="PROSITE-ProRule" id="PRU00076"/>
    </source>
</evidence>
<feature type="disulfide bond" evidence="6">
    <location>
        <begin position="416"/>
        <end position="425"/>
    </location>
</feature>
<evidence type="ECO:0000313" key="10">
    <source>
        <dbReference type="Proteomes" id="UP000005408"/>
    </source>
</evidence>
<feature type="domain" description="EGF-like" evidence="8">
    <location>
        <begin position="352"/>
        <end position="388"/>
    </location>
</feature>
<evidence type="ECO:0000259" key="8">
    <source>
        <dbReference type="PROSITE" id="PS50026"/>
    </source>
</evidence>
<feature type="disulfide bond" evidence="6">
    <location>
        <begin position="321"/>
        <end position="338"/>
    </location>
</feature>
<keyword evidence="1 6" id="KW-0245">EGF-like domain</keyword>
<dbReference type="SUPFAM" id="SSF57196">
    <property type="entry name" value="EGF/Laminin"/>
    <property type="match status" value="3"/>
</dbReference>
<evidence type="ECO:0000256" key="5">
    <source>
        <dbReference type="ARBA" id="ARBA00023180"/>
    </source>
</evidence>
<dbReference type="InterPro" id="IPR000742">
    <property type="entry name" value="EGF"/>
</dbReference>
<evidence type="ECO:0000256" key="2">
    <source>
        <dbReference type="ARBA" id="ARBA00022729"/>
    </source>
</evidence>
<dbReference type="SMART" id="SM00179">
    <property type="entry name" value="EGF_CA"/>
    <property type="match status" value="3"/>
</dbReference>
<evidence type="ECO:0000313" key="9">
    <source>
        <dbReference type="EnsemblMetazoa" id="G34884.1:cds"/>
    </source>
</evidence>
<sequence length="544" mass="59523">MSTFYWQCTSGCSSTQNLDNVNYICTGASVQENWEQGERTFNYVFPGEGPFVVEFASCCWISLDYGSGSSWSIQTTVNLATRTDINQPNSSPVTTGKPLYTVQYGCHIAIQIPVADANDDIVRCRWSKGSECVSVCSSLPSATLDEETCTIFFPSTHTVNGMYAVAITVEDFPRSNISIGGTTYTPNDPMTSVNLQFLIQTASLSGGCDERPKFVNDTPSEGTVFDVITGQTIHISFYVISNATISRVDVTSPAGMTYTSPQPFPGRPGVVFVNTTWTPTAIQIGSHILCAIAEDINGKASDSRCVEIRVTDISPCVEEPCANNGTCIRLGMTQNFTCICLSGYTGDRCQTEIDECTSLPCLNNATCIDDIDLFSCVCRPGFTGIVCETDINECASFPCENNGTCLDRIDQFACACPLGFTGILCEIDVDECASRPCTFLFDCYDGIGMYDCKLNSLKVAAILLSLALTILIIVLIIYKNKKKYKHVDHSWLSNYLDVRKPDSQPRQVYMPQQQPVQTTKQNLSLSKVFAINESAEINRTDGKL</sequence>
<dbReference type="FunFam" id="2.10.25.10:FF:000143">
    <property type="entry name" value="Protein crumbs 1"/>
    <property type="match status" value="1"/>
</dbReference>
<reference evidence="9" key="1">
    <citation type="submission" date="2022-08" db="UniProtKB">
        <authorList>
            <consortium name="EnsemblMetazoa"/>
        </authorList>
    </citation>
    <scope>IDENTIFICATION</scope>
    <source>
        <strain evidence="9">05x7-T-G4-1.051#20</strain>
    </source>
</reference>
<dbReference type="Proteomes" id="UP000005408">
    <property type="component" value="Unassembled WGS sequence"/>
</dbReference>
<feature type="transmembrane region" description="Helical" evidence="7">
    <location>
        <begin position="459"/>
        <end position="478"/>
    </location>
</feature>
<feature type="disulfide bond" evidence="6">
    <location>
        <begin position="340"/>
        <end position="349"/>
    </location>
</feature>